<dbReference type="Proteomes" id="UP000054567">
    <property type="component" value="Unassembled WGS sequence"/>
</dbReference>
<sequence>MKKGEGARPQPGRNAMPAADGRYGVHRILLRSPDGERLFQHTLPLCTEHEGFPSPFVQQTDVPVRVSTKNLNPIGATLRRSHSGSPCISTLPVLLCVRTIDPSYVNGERVIWGQTAQCEDSRHFLSLVPSQVLDMSWHPHDGGYSSPSRSQRRILPMPRRIVLAQAAAATILIQASNQVDLAVDRRL</sequence>
<dbReference type="VEuPathDB" id="FungiDB:CPAG_07749"/>
<accession>A0A0J6IHX4</accession>
<reference evidence="2" key="2">
    <citation type="journal article" date="2009" name="Genome Res.">
        <title>Comparative genomic analyses of the human fungal pathogens Coccidioides and their relatives.</title>
        <authorList>
            <person name="Sharpton T.J."/>
            <person name="Stajich J.E."/>
            <person name="Rounsley S.D."/>
            <person name="Gardner M.J."/>
            <person name="Wortman J.R."/>
            <person name="Jordar V.S."/>
            <person name="Maiti R."/>
            <person name="Kodira C.D."/>
            <person name="Neafsey D.E."/>
            <person name="Zeng Q."/>
            <person name="Hung C.-Y."/>
            <person name="McMahan C."/>
            <person name="Muszewska A."/>
            <person name="Grynberg M."/>
            <person name="Mandel M.A."/>
            <person name="Kellner E.M."/>
            <person name="Barker B.M."/>
            <person name="Galgiani J.N."/>
            <person name="Orbach M.J."/>
            <person name="Kirkland T.N."/>
            <person name="Cole G.T."/>
            <person name="Henn M.R."/>
            <person name="Birren B.W."/>
            <person name="Taylor J.W."/>
        </authorList>
    </citation>
    <scope>NUCLEOTIDE SEQUENCE [LARGE SCALE GENOMIC DNA]</scope>
    <source>
        <strain evidence="2">RMSCC 3488</strain>
    </source>
</reference>
<dbReference type="EMBL" id="DS268113">
    <property type="protein sequence ID" value="KMM71442.1"/>
    <property type="molecule type" value="Genomic_DNA"/>
</dbReference>
<name>A0A0J6IHX4_COCPO</name>
<evidence type="ECO:0000313" key="1">
    <source>
        <dbReference type="EMBL" id="KMM71442.1"/>
    </source>
</evidence>
<proteinExistence type="predicted"/>
<dbReference type="AlphaFoldDB" id="A0A0J6IHX4"/>
<protein>
    <submittedName>
        <fullName evidence="1">Uncharacterized protein</fullName>
    </submittedName>
</protein>
<evidence type="ECO:0000313" key="2">
    <source>
        <dbReference type="Proteomes" id="UP000054567"/>
    </source>
</evidence>
<gene>
    <name evidence="1" type="ORF">CPAG_07749</name>
</gene>
<reference evidence="1 2" key="1">
    <citation type="submission" date="2007-06" db="EMBL/GenBank/DDBJ databases">
        <title>The Genome Sequence of Coccidioides posadasii RMSCC_3488.</title>
        <authorList>
            <consortium name="Coccidioides Genome Resources Consortium"/>
            <consortium name="The Broad Institute Genome Sequencing Platform"/>
            <person name="Henn M.R."/>
            <person name="Sykes S."/>
            <person name="Young S."/>
            <person name="Jaffe D."/>
            <person name="Berlin A."/>
            <person name="Alvarez P."/>
            <person name="Butler J."/>
            <person name="Gnerre S."/>
            <person name="Grabherr M."/>
            <person name="Mauceli E."/>
            <person name="Brockman W."/>
            <person name="Kodira C."/>
            <person name="Alvarado L."/>
            <person name="Zeng Q."/>
            <person name="Crawford M."/>
            <person name="Antoine C."/>
            <person name="Devon K."/>
            <person name="Galgiani J."/>
            <person name="Orsborn K."/>
            <person name="Lewis M.L."/>
            <person name="Nusbaum C."/>
            <person name="Galagan J."/>
            <person name="Birren B."/>
        </authorList>
    </citation>
    <scope>NUCLEOTIDE SEQUENCE [LARGE SCALE GENOMIC DNA]</scope>
    <source>
        <strain evidence="1 2">RMSCC 3488</strain>
    </source>
</reference>
<reference evidence="2" key="3">
    <citation type="journal article" date="2010" name="Genome Res.">
        <title>Population genomic sequencing of Coccidioides fungi reveals recent hybridization and transposon control.</title>
        <authorList>
            <person name="Neafsey D.E."/>
            <person name="Barker B.M."/>
            <person name="Sharpton T.J."/>
            <person name="Stajich J.E."/>
            <person name="Park D.J."/>
            <person name="Whiston E."/>
            <person name="Hung C.-Y."/>
            <person name="McMahan C."/>
            <person name="White J."/>
            <person name="Sykes S."/>
            <person name="Heiman D."/>
            <person name="Young S."/>
            <person name="Zeng Q."/>
            <person name="Abouelleil A."/>
            <person name="Aftuck L."/>
            <person name="Bessette D."/>
            <person name="Brown A."/>
            <person name="FitzGerald M."/>
            <person name="Lui A."/>
            <person name="Macdonald J.P."/>
            <person name="Priest M."/>
            <person name="Orbach M.J."/>
            <person name="Galgiani J.N."/>
            <person name="Kirkland T.N."/>
            <person name="Cole G.T."/>
            <person name="Birren B.W."/>
            <person name="Henn M.R."/>
            <person name="Taylor J.W."/>
            <person name="Rounsley S.D."/>
        </authorList>
    </citation>
    <scope>NUCLEOTIDE SEQUENCE [LARGE SCALE GENOMIC DNA]</scope>
    <source>
        <strain evidence="2">RMSCC 3488</strain>
    </source>
</reference>
<organism evidence="1 2">
    <name type="scientific">Coccidioides posadasii RMSCC 3488</name>
    <dbReference type="NCBI Taxonomy" id="454284"/>
    <lineage>
        <taxon>Eukaryota</taxon>
        <taxon>Fungi</taxon>
        <taxon>Dikarya</taxon>
        <taxon>Ascomycota</taxon>
        <taxon>Pezizomycotina</taxon>
        <taxon>Eurotiomycetes</taxon>
        <taxon>Eurotiomycetidae</taxon>
        <taxon>Onygenales</taxon>
        <taxon>Onygenaceae</taxon>
        <taxon>Coccidioides</taxon>
    </lineage>
</organism>